<reference evidence="1 2" key="1">
    <citation type="submission" date="2016-04" db="EMBL/GenBank/DDBJ databases">
        <authorList>
            <person name="Chen L."/>
            <person name="Zhuang W."/>
            <person name="Wang G."/>
        </authorList>
    </citation>
    <scope>NUCLEOTIDE SEQUENCE [LARGE SCALE GENOMIC DNA]</scope>
    <source>
        <strain evidence="2">GR20</strain>
    </source>
</reference>
<comment type="caution">
    <text evidence="1">The sequence shown here is derived from an EMBL/GenBank/DDBJ whole genome shotgun (WGS) entry which is preliminary data.</text>
</comment>
<protein>
    <recommendedName>
        <fullName evidence="3">MORN variant repeat-containing protein</fullName>
    </recommendedName>
</protein>
<organism evidence="1 2">
    <name type="scientific">Niastella koreensis</name>
    <dbReference type="NCBI Taxonomy" id="354356"/>
    <lineage>
        <taxon>Bacteria</taxon>
        <taxon>Pseudomonadati</taxon>
        <taxon>Bacteroidota</taxon>
        <taxon>Chitinophagia</taxon>
        <taxon>Chitinophagales</taxon>
        <taxon>Chitinophagaceae</taxon>
        <taxon>Niastella</taxon>
    </lineage>
</organism>
<accession>A0ABX3NRE8</accession>
<dbReference type="EMBL" id="LWBO01000034">
    <property type="protein sequence ID" value="OQP44002.1"/>
    <property type="molecule type" value="Genomic_DNA"/>
</dbReference>
<gene>
    <name evidence="1" type="ORF">A4D02_11045</name>
</gene>
<proteinExistence type="predicted"/>
<evidence type="ECO:0008006" key="3">
    <source>
        <dbReference type="Google" id="ProtNLM"/>
    </source>
</evidence>
<evidence type="ECO:0000313" key="2">
    <source>
        <dbReference type="Proteomes" id="UP000192277"/>
    </source>
</evidence>
<evidence type="ECO:0000313" key="1">
    <source>
        <dbReference type="EMBL" id="OQP44002.1"/>
    </source>
</evidence>
<dbReference type="InterPro" id="IPR016024">
    <property type="entry name" value="ARM-type_fold"/>
</dbReference>
<dbReference type="Proteomes" id="UP000192277">
    <property type="component" value="Unassembled WGS sequence"/>
</dbReference>
<keyword evidence="2" id="KW-1185">Reference proteome</keyword>
<sequence length="765" mass="88467">MTELNIMEKHTNIPEGATWNNTYNQWELGKRNAAGKEIGIWEEWHVDGHLCGRVDYGDGAPPFITNRFHPDGTLAEEGNWYGGQKWLGTLRFIKCDQPTSEVFPEGDAARNSIVWIAEYDYIEEGIYNAQRYYDRQNRPVSAKGTPLPKRPASVPEGACYMDWNNSSRVEAHWVVKEFDTQKKQLLGDYIEWDLNGNLLEKRTYDRSTGKQIERHEYINGKITVSKWYVGEDLFVNCYYEHIHSPVVKISRVYRNNNKDRTDTFFDEAGRELFSIRSEEVSECHERKYYNAILVYEGIQDPDKTKPPVSVRYFYPGGATLIDYTTNGNDTGIFQLYDEAGLVLLTMLQGDEAFINRKNRWNYFVPEWTTGPEHTIITTYLHAIVQNFRKEYELNVLDKKIKELPVPQHLQAELDKVDWKKITSAWGSGEDLPSAINGLLSEDEEIGRACEERIWWKMAYHGELYEATYATATIIARMLPLYKQATVVEQRLFGLLYKVMIQPGLRNRGYSEMIAAMEFLIPQLFQWAGDTNPVTARRAQHILIHVGKDLPETEAFLQREWQNTALPDVRRGYALYCLGWLYWLAEDYEKINTQFLPAFHKEKNILLRVIQAIFLIRISEDNAADSWVAEIINTLARQDAAIADLDSMQALIGEYGSPEFLINFLQNTDPAALAKHIRTLIMEMHSHDRKYQETLLLAISPVLFSDKIIDYKKVRTEGSRNTLLALADLAEKDPDFMKHHSKTLLKLELPLNAQQIRDLAANEDKK</sequence>
<name>A0ABX3NRE8_9BACT</name>
<dbReference type="SUPFAM" id="SSF48371">
    <property type="entry name" value="ARM repeat"/>
    <property type="match status" value="1"/>
</dbReference>